<gene>
    <name evidence="5" type="ORF">GY24_06050</name>
</gene>
<keyword evidence="3" id="KW-0812">Transmembrane</keyword>
<keyword evidence="3" id="KW-0472">Membrane</keyword>
<comment type="caution">
    <text evidence="5">The sequence shown here is derived from an EMBL/GenBank/DDBJ whole genome shotgun (WGS) entry which is preliminary data.</text>
</comment>
<dbReference type="Gene3D" id="3.20.20.80">
    <property type="entry name" value="Glycosidases"/>
    <property type="match status" value="1"/>
</dbReference>
<dbReference type="GO" id="GO:0016787">
    <property type="term" value="F:hydrolase activity"/>
    <property type="evidence" value="ECO:0007669"/>
    <property type="project" value="UniProtKB-KW"/>
</dbReference>
<dbReference type="Proteomes" id="UP000237755">
    <property type="component" value="Unassembled WGS sequence"/>
</dbReference>
<reference evidence="5 6" key="1">
    <citation type="journal article" date="2008" name="Int. J. Syst. Evol. Microbiol.">
        <title>Leifsonia pindariensis sp. nov., isolated from the Pindari glacier of the Indian Himalayas, and emended description of the genus Leifsonia.</title>
        <authorList>
            <person name="Reddy G.S."/>
            <person name="Prabagaran S.R."/>
            <person name="Shivaji S."/>
        </authorList>
    </citation>
    <scope>NUCLEOTIDE SEQUENCE [LARGE SCALE GENOMIC DNA]</scope>
    <source>
        <strain evidence="5 6">PON 10</strain>
    </source>
</reference>
<dbReference type="SUPFAM" id="SSF51445">
    <property type="entry name" value="(Trans)glycosidases"/>
    <property type="match status" value="1"/>
</dbReference>
<keyword evidence="3" id="KW-1133">Transmembrane helix</keyword>
<evidence type="ECO:0000256" key="3">
    <source>
        <dbReference type="SAM" id="Phobius"/>
    </source>
</evidence>
<protein>
    <submittedName>
        <fullName evidence="5">Glycosyl hydrolase family 18</fullName>
    </submittedName>
</protein>
<dbReference type="SMART" id="SM00495">
    <property type="entry name" value="ChtBD3"/>
    <property type="match status" value="2"/>
</dbReference>
<dbReference type="InterPro" id="IPR017853">
    <property type="entry name" value="GH"/>
</dbReference>
<sequence length="535" mass="57316">MAGPSRTTHLRGLVSRRFPDRRLSPVRLTILIGVLTGLVFAGFQGWKWFENETTPTRAAWFAGYVDVTATPQFGFEQPRSDADKNVVLSFVVASPDEPCTPTWGGAYSLDEAKDQLDLDRRLARLRQQGGEAMVSFGGQLNDELAVSCTNTGQLKKAYASVLDRYELDAIDLDIEGEALGNTAANARRASAIAALQTERAAAGSPLAVWLTLPVTPEGLSPDGTTIIADALAAGVDLTGVNIMTMDYGQSKAKNQSMGDAAEAALTATQRQLRVLYDRASLHLTDATLWAKLGATPMIGQNDIRGEIFTLEDAAQLNAFALTQRVGRLSMWSSNRDATCGPNYDDLTRVSDACSGVDIGESSFSTVLGAGLVGTPDSGSGVVTESEPLAEQDLTDDPKTSPYPIWDADASYREGTKVVWHRKVYQAKWWTKGEVPDNPVLQSFETPWTLIGPVLPGETPIPVPTLEPGTLPEWSGSTVYEKGARVLLDGLPYEAKWWTQGDSPQAAETEPDSSPWLALDAAAVLATLATAPPAAG</sequence>
<feature type="domain" description="Chitin-binding type-3" evidence="4">
    <location>
        <begin position="470"/>
        <end position="518"/>
    </location>
</feature>
<dbReference type="EMBL" id="MPZN01000014">
    <property type="protein sequence ID" value="PPL19378.1"/>
    <property type="molecule type" value="Genomic_DNA"/>
</dbReference>
<dbReference type="PANTHER" id="PTHR42976:SF1">
    <property type="entry name" value="GH18 DOMAIN-CONTAINING PROTEIN-RELATED"/>
    <property type="match status" value="1"/>
</dbReference>
<dbReference type="CDD" id="cd06543">
    <property type="entry name" value="GH18_PF-ChiA-like"/>
    <property type="match status" value="1"/>
</dbReference>
<evidence type="ECO:0000259" key="4">
    <source>
        <dbReference type="SMART" id="SM00495"/>
    </source>
</evidence>
<organism evidence="5 6">
    <name type="scientific">Microterricola pindariensis</name>
    <dbReference type="NCBI Taxonomy" id="478010"/>
    <lineage>
        <taxon>Bacteria</taxon>
        <taxon>Bacillati</taxon>
        <taxon>Actinomycetota</taxon>
        <taxon>Actinomycetes</taxon>
        <taxon>Micrococcales</taxon>
        <taxon>Microbacteriaceae</taxon>
        <taxon>Microterricola</taxon>
    </lineage>
</organism>
<dbReference type="SUPFAM" id="SSF51055">
    <property type="entry name" value="Carbohydrate binding domain"/>
    <property type="match status" value="2"/>
</dbReference>
<dbReference type="PANTHER" id="PTHR42976">
    <property type="entry name" value="BIFUNCTIONAL CHITINASE/LYSOZYME-RELATED"/>
    <property type="match status" value="1"/>
</dbReference>
<name>A0ABX5AWS7_9MICO</name>
<dbReference type="InterPro" id="IPR052750">
    <property type="entry name" value="GH18_Chitinase"/>
</dbReference>
<dbReference type="Pfam" id="PF02839">
    <property type="entry name" value="CBM_5_12"/>
    <property type="match status" value="1"/>
</dbReference>
<dbReference type="InterPro" id="IPR003610">
    <property type="entry name" value="CBM5/12"/>
</dbReference>
<evidence type="ECO:0000256" key="1">
    <source>
        <dbReference type="ARBA" id="ARBA00022801"/>
    </source>
</evidence>
<dbReference type="Gene3D" id="2.10.10.20">
    <property type="entry name" value="Carbohydrate-binding module superfamily 5/12"/>
    <property type="match status" value="2"/>
</dbReference>
<feature type="transmembrane region" description="Helical" evidence="3">
    <location>
        <begin position="26"/>
        <end position="46"/>
    </location>
</feature>
<dbReference type="CDD" id="cd12215">
    <property type="entry name" value="ChiC_BD"/>
    <property type="match status" value="2"/>
</dbReference>
<proteinExistence type="predicted"/>
<accession>A0ABX5AWS7</accession>
<feature type="domain" description="Chitin-binding type-3" evidence="4">
    <location>
        <begin position="402"/>
        <end position="450"/>
    </location>
</feature>
<feature type="region of interest" description="Disordered" evidence="2">
    <location>
        <begin position="376"/>
        <end position="401"/>
    </location>
</feature>
<keyword evidence="1 5" id="KW-0378">Hydrolase</keyword>
<keyword evidence="6" id="KW-1185">Reference proteome</keyword>
<evidence type="ECO:0000256" key="2">
    <source>
        <dbReference type="SAM" id="MobiDB-lite"/>
    </source>
</evidence>
<evidence type="ECO:0000313" key="6">
    <source>
        <dbReference type="Proteomes" id="UP000237755"/>
    </source>
</evidence>
<dbReference type="InterPro" id="IPR036573">
    <property type="entry name" value="CBM_sf_5/12"/>
</dbReference>
<evidence type="ECO:0000313" key="5">
    <source>
        <dbReference type="EMBL" id="PPL19378.1"/>
    </source>
</evidence>